<sequence length="347" mass="40465">MFDKLRSKEKAKVAEVKDEELREVALPIPEPGPQSVIPPEKPLDESQKLKYLKVLNHFSDPDLKAPATEDDHKHKRHDLYVALNDYERAWLTRECFLRYLRATKWDQAEAISRIELTLAWRREFGVVGRDESELEVNGELCSVENETGKEVILGFDNDARPCLYLKPGRQNTKTSLRQVQQLVYMLERVIDFMPSGQDSLALLIDFKQSPVGIQQGKIPPVGTGRQVLHILQTHYPERLGKALLTNIPWLGWTFLKIIHPFIDPLTREKLVFDQPFPNYVPREHLDKDFGGTLDFEYNHEKYWPALVKMAEEKRQRYFKRFEKFGSKVGLSEVDLRGDHDELRYPVE</sequence>
<evidence type="ECO:0000313" key="1">
    <source>
        <dbReference type="EMBL" id="KAJ9113270.1"/>
    </source>
</evidence>
<gene>
    <name evidence="1" type="primary">PDR16</name>
    <name evidence="1" type="ORF">QFC19_000187</name>
</gene>
<organism evidence="1 2">
    <name type="scientific">Naganishia cerealis</name>
    <dbReference type="NCBI Taxonomy" id="610337"/>
    <lineage>
        <taxon>Eukaryota</taxon>
        <taxon>Fungi</taxon>
        <taxon>Dikarya</taxon>
        <taxon>Basidiomycota</taxon>
        <taxon>Agaricomycotina</taxon>
        <taxon>Tremellomycetes</taxon>
        <taxon>Filobasidiales</taxon>
        <taxon>Filobasidiaceae</taxon>
        <taxon>Naganishia</taxon>
    </lineage>
</organism>
<dbReference type="Proteomes" id="UP001241377">
    <property type="component" value="Unassembled WGS sequence"/>
</dbReference>
<keyword evidence="2" id="KW-1185">Reference proteome</keyword>
<comment type="caution">
    <text evidence="1">The sequence shown here is derived from an EMBL/GenBank/DDBJ whole genome shotgun (WGS) entry which is preliminary data.</text>
</comment>
<proteinExistence type="predicted"/>
<accession>A0ACC2WPN3</accession>
<dbReference type="EMBL" id="JASBWR010000002">
    <property type="protein sequence ID" value="KAJ9113270.1"/>
    <property type="molecule type" value="Genomic_DNA"/>
</dbReference>
<reference evidence="1" key="1">
    <citation type="submission" date="2023-04" db="EMBL/GenBank/DDBJ databases">
        <title>Draft Genome sequencing of Naganishia species isolated from polar environments using Oxford Nanopore Technology.</title>
        <authorList>
            <person name="Leo P."/>
            <person name="Venkateswaran K."/>
        </authorList>
    </citation>
    <scope>NUCLEOTIDE SEQUENCE</scope>
    <source>
        <strain evidence="1">MNA-CCFEE 5261</strain>
    </source>
</reference>
<evidence type="ECO:0000313" key="2">
    <source>
        <dbReference type="Proteomes" id="UP001241377"/>
    </source>
</evidence>
<name>A0ACC2WPN3_9TREE</name>
<protein>
    <submittedName>
        <fullName evidence="1">Phosphatidylinositol transfer protein (PITP)</fullName>
    </submittedName>
</protein>